<dbReference type="EMBL" id="GBRH01191439">
    <property type="protein sequence ID" value="JAE06457.1"/>
    <property type="molecule type" value="Transcribed_RNA"/>
</dbReference>
<reference evidence="1" key="2">
    <citation type="journal article" date="2015" name="Data Brief">
        <title>Shoot transcriptome of the giant reed, Arundo donax.</title>
        <authorList>
            <person name="Barrero R.A."/>
            <person name="Guerrero F.D."/>
            <person name="Moolhuijzen P."/>
            <person name="Goolsby J.A."/>
            <person name="Tidwell J."/>
            <person name="Bellgard S.E."/>
            <person name="Bellgard M.I."/>
        </authorList>
    </citation>
    <scope>NUCLEOTIDE SEQUENCE</scope>
    <source>
        <tissue evidence="1">Shoot tissue taken approximately 20 cm above the soil surface</tissue>
    </source>
</reference>
<protein>
    <submittedName>
        <fullName evidence="1">Uncharacterized protein</fullName>
    </submittedName>
</protein>
<proteinExistence type="predicted"/>
<evidence type="ECO:0000313" key="1">
    <source>
        <dbReference type="EMBL" id="JAE06457.1"/>
    </source>
</evidence>
<accession>A0A0A9F292</accession>
<organism evidence="1">
    <name type="scientific">Arundo donax</name>
    <name type="common">Giant reed</name>
    <name type="synonym">Donax arundinaceus</name>
    <dbReference type="NCBI Taxonomy" id="35708"/>
    <lineage>
        <taxon>Eukaryota</taxon>
        <taxon>Viridiplantae</taxon>
        <taxon>Streptophyta</taxon>
        <taxon>Embryophyta</taxon>
        <taxon>Tracheophyta</taxon>
        <taxon>Spermatophyta</taxon>
        <taxon>Magnoliopsida</taxon>
        <taxon>Liliopsida</taxon>
        <taxon>Poales</taxon>
        <taxon>Poaceae</taxon>
        <taxon>PACMAD clade</taxon>
        <taxon>Arundinoideae</taxon>
        <taxon>Arundineae</taxon>
        <taxon>Arundo</taxon>
    </lineage>
</organism>
<name>A0A0A9F292_ARUDO</name>
<reference evidence="1" key="1">
    <citation type="submission" date="2014-09" db="EMBL/GenBank/DDBJ databases">
        <authorList>
            <person name="Magalhaes I.L.F."/>
            <person name="Oliveira U."/>
            <person name="Santos F.R."/>
            <person name="Vidigal T.H.D.A."/>
            <person name="Brescovit A.D."/>
            <person name="Santos A.J."/>
        </authorList>
    </citation>
    <scope>NUCLEOTIDE SEQUENCE</scope>
    <source>
        <tissue evidence="1">Shoot tissue taken approximately 20 cm above the soil surface</tissue>
    </source>
</reference>
<sequence>MEMAEKGNLVVANKSNNNILAKTIIQVHQREQ</sequence>
<dbReference type="AlphaFoldDB" id="A0A0A9F292"/>